<evidence type="ECO:0000256" key="3">
    <source>
        <dbReference type="ARBA" id="ARBA00005133"/>
    </source>
</evidence>
<evidence type="ECO:0000256" key="11">
    <source>
        <dbReference type="RuleBase" id="RU003658"/>
    </source>
</evidence>
<name>A0ABV2J5N9_9HYPH</name>
<dbReference type="GO" id="GO:0003949">
    <property type="term" value="F:1-(5-phosphoribosyl)-5-[(5-phosphoribosylamino)methylideneamino]imidazole-4-carboxamide isomerase activity"/>
    <property type="evidence" value="ECO:0007669"/>
    <property type="project" value="UniProtKB-EC"/>
</dbReference>
<reference evidence="12 13" key="1">
    <citation type="submission" date="2024-06" db="EMBL/GenBank/DDBJ databases">
        <title>Genomic Encyclopedia of Type Strains, Phase IV (KMG-IV): sequencing the most valuable type-strain genomes for metagenomic binning, comparative biology and taxonomic classification.</title>
        <authorList>
            <person name="Goeker M."/>
        </authorList>
    </citation>
    <scope>NUCLEOTIDE SEQUENCE [LARGE SCALE GENOMIC DNA]</scope>
    <source>
        <strain evidence="12 13">DSM 29780</strain>
    </source>
</reference>
<comment type="caution">
    <text evidence="12">The sequence shown here is derived from an EMBL/GenBank/DDBJ whole genome shotgun (WGS) entry which is preliminary data.</text>
</comment>
<evidence type="ECO:0000256" key="5">
    <source>
        <dbReference type="ARBA" id="ARBA00022490"/>
    </source>
</evidence>
<evidence type="ECO:0000256" key="1">
    <source>
        <dbReference type="ARBA" id="ARBA00000901"/>
    </source>
</evidence>
<keyword evidence="8 9" id="KW-0413">Isomerase</keyword>
<comment type="catalytic activity">
    <reaction evidence="1 9 11">
        <text>1-(5-phospho-beta-D-ribosyl)-5-[(5-phospho-beta-D-ribosylamino)methylideneamino]imidazole-4-carboxamide = 5-[(5-phospho-1-deoxy-D-ribulos-1-ylimino)methylamino]-1-(5-phospho-beta-D-ribosyl)imidazole-4-carboxamide</text>
        <dbReference type="Rhea" id="RHEA:15469"/>
        <dbReference type="ChEBI" id="CHEBI:58435"/>
        <dbReference type="ChEBI" id="CHEBI:58525"/>
        <dbReference type="EC" id="5.3.1.16"/>
    </reaction>
</comment>
<comment type="similarity">
    <text evidence="4 9 10">Belongs to the HisA/HisF family.</text>
</comment>
<keyword evidence="7 9" id="KW-0368">Histidine biosynthesis</keyword>
<protein>
    <recommendedName>
        <fullName evidence="9 11">1-(5-phosphoribosyl)-5-[(5-phosphoribosylamino)methylideneamino] imidazole-4-carboxamide isomerase</fullName>
        <ecNumber evidence="9 11">5.3.1.16</ecNumber>
    </recommendedName>
    <alternativeName>
        <fullName evidence="9">Phosphoribosylformimino-5-aminoimidazole carboxamide ribotide isomerase</fullName>
    </alternativeName>
</protein>
<evidence type="ECO:0000313" key="12">
    <source>
        <dbReference type="EMBL" id="MET3616079.1"/>
    </source>
</evidence>
<dbReference type="InterPro" id="IPR023016">
    <property type="entry name" value="HisA/PriA"/>
</dbReference>
<organism evidence="12 13">
    <name type="scientific">Rhizobium aquaticum</name>
    <dbReference type="NCBI Taxonomy" id="1549636"/>
    <lineage>
        <taxon>Bacteria</taxon>
        <taxon>Pseudomonadati</taxon>
        <taxon>Pseudomonadota</taxon>
        <taxon>Alphaproteobacteria</taxon>
        <taxon>Hyphomicrobiales</taxon>
        <taxon>Rhizobiaceae</taxon>
        <taxon>Rhizobium/Agrobacterium group</taxon>
        <taxon>Rhizobium</taxon>
    </lineage>
</organism>
<keyword evidence="13" id="KW-1185">Reference proteome</keyword>
<evidence type="ECO:0000256" key="9">
    <source>
        <dbReference type="HAMAP-Rule" id="MF_01014"/>
    </source>
</evidence>
<evidence type="ECO:0000256" key="7">
    <source>
        <dbReference type="ARBA" id="ARBA00023102"/>
    </source>
</evidence>
<dbReference type="NCBIfam" id="TIGR00007">
    <property type="entry name" value="1-(5-phosphoribosyl)-5-[(5-phosphoribosylamino)methylideneamino]imidazole-4-carboxamide isomerase"/>
    <property type="match status" value="1"/>
</dbReference>
<comment type="pathway">
    <text evidence="3 9 11">Amino-acid biosynthesis; L-histidine biosynthesis; L-histidine from 5-phospho-alpha-D-ribose 1-diphosphate: step 4/9.</text>
</comment>
<dbReference type="InterPro" id="IPR044524">
    <property type="entry name" value="Isoase_HisA-like"/>
</dbReference>
<sequence length="245" mass="25711">MILFPAIDLKDGQCVRLKLGDMDQATIYNPDPAAQALAFENQGFEWLHVVDLNGAFAGESVNGAAVEAILKATKNPVQLGGGIRTLEHIEAWLSKGLTRVILGTVAVRNPELVKEACRNFPGHIAVGIDAKGGRVAVEGWAEASELGVIELAKKFEGAGVSAIVYTDIDRDGILTGINWDSTIELADAVSIPVIASGGLASIADIVRMTMPDAKKLEGAISGRALYDGRVDPAEALAILREASAG</sequence>
<keyword evidence="5 9" id="KW-0963">Cytoplasm</keyword>
<dbReference type="EC" id="5.3.1.16" evidence="9 11"/>
<dbReference type="InterPro" id="IPR013785">
    <property type="entry name" value="Aldolase_TIM"/>
</dbReference>
<dbReference type="HAMAP" id="MF_01014">
    <property type="entry name" value="HisA"/>
    <property type="match status" value="1"/>
</dbReference>
<evidence type="ECO:0000256" key="6">
    <source>
        <dbReference type="ARBA" id="ARBA00022605"/>
    </source>
</evidence>
<accession>A0ABV2J5N9</accession>
<dbReference type="PANTHER" id="PTHR43090:SF2">
    <property type="entry name" value="1-(5-PHOSPHORIBOSYL)-5-[(5-PHOSPHORIBOSYLAMINO)METHYLIDENEAMINO] IMIDAZOLE-4-CARBOXAMIDE ISOMERASE"/>
    <property type="match status" value="1"/>
</dbReference>
<keyword evidence="6 9" id="KW-0028">Amino-acid biosynthesis</keyword>
<dbReference type="Pfam" id="PF00977">
    <property type="entry name" value="His_biosynth"/>
    <property type="match status" value="1"/>
</dbReference>
<feature type="active site" description="Proton donor" evidence="9">
    <location>
        <position position="129"/>
    </location>
</feature>
<dbReference type="CDD" id="cd04732">
    <property type="entry name" value="HisA"/>
    <property type="match status" value="1"/>
</dbReference>
<gene>
    <name evidence="9" type="primary">hisA</name>
    <name evidence="12" type="ORF">ABID16_004428</name>
</gene>
<proteinExistence type="inferred from homology"/>
<dbReference type="Proteomes" id="UP001549047">
    <property type="component" value="Unassembled WGS sequence"/>
</dbReference>
<evidence type="ECO:0000256" key="8">
    <source>
        <dbReference type="ARBA" id="ARBA00023235"/>
    </source>
</evidence>
<dbReference type="EMBL" id="JBEPMB010000012">
    <property type="protein sequence ID" value="MET3616079.1"/>
    <property type="molecule type" value="Genomic_DNA"/>
</dbReference>
<dbReference type="RefSeq" id="WP_354558538.1">
    <property type="nucleotide sequence ID" value="NZ_JBEPMB010000012.1"/>
</dbReference>
<dbReference type="InterPro" id="IPR006063">
    <property type="entry name" value="HisA_bact_arch"/>
</dbReference>
<dbReference type="Gene3D" id="3.20.20.70">
    <property type="entry name" value="Aldolase class I"/>
    <property type="match status" value="1"/>
</dbReference>
<evidence type="ECO:0000256" key="4">
    <source>
        <dbReference type="ARBA" id="ARBA00009667"/>
    </source>
</evidence>
<comment type="subcellular location">
    <subcellularLocation>
        <location evidence="2 9 11">Cytoplasm</location>
    </subcellularLocation>
</comment>
<evidence type="ECO:0000256" key="2">
    <source>
        <dbReference type="ARBA" id="ARBA00004496"/>
    </source>
</evidence>
<evidence type="ECO:0000313" key="13">
    <source>
        <dbReference type="Proteomes" id="UP001549047"/>
    </source>
</evidence>
<dbReference type="PANTHER" id="PTHR43090">
    <property type="entry name" value="1-(5-PHOSPHORIBOSYL)-5-[(5-PHOSPHORIBOSYLAMINO)METHYLIDENEAMINO] IMIDAZOLE-4-CARBOXAMIDE ISOMERASE"/>
    <property type="match status" value="1"/>
</dbReference>
<feature type="active site" description="Proton acceptor" evidence="9">
    <location>
        <position position="8"/>
    </location>
</feature>
<evidence type="ECO:0000256" key="10">
    <source>
        <dbReference type="RuleBase" id="RU003657"/>
    </source>
</evidence>
<dbReference type="SUPFAM" id="SSF51366">
    <property type="entry name" value="Ribulose-phoshate binding barrel"/>
    <property type="match status" value="1"/>
</dbReference>
<dbReference type="InterPro" id="IPR011060">
    <property type="entry name" value="RibuloseP-bd_barrel"/>
</dbReference>
<dbReference type="InterPro" id="IPR006062">
    <property type="entry name" value="His_biosynth"/>
</dbReference>